<gene>
    <name evidence="1" type="primary">ORF83891</name>
</gene>
<protein>
    <submittedName>
        <fullName evidence="1">Uncharacterized protein</fullName>
    </submittedName>
</protein>
<dbReference type="EMBL" id="HACG01025908">
    <property type="protein sequence ID" value="CEK72773.1"/>
    <property type="molecule type" value="Transcribed_RNA"/>
</dbReference>
<evidence type="ECO:0000313" key="1">
    <source>
        <dbReference type="EMBL" id="CEK72773.1"/>
    </source>
</evidence>
<reference evidence="1" key="1">
    <citation type="submission" date="2014-12" db="EMBL/GenBank/DDBJ databases">
        <title>Insight into the proteome of Arion vulgaris.</title>
        <authorList>
            <person name="Aradska J."/>
            <person name="Bulat T."/>
            <person name="Smidak R."/>
            <person name="Sarate P."/>
            <person name="Gangsoo J."/>
            <person name="Sialana F."/>
            <person name="Bilban M."/>
            <person name="Lubec G."/>
        </authorList>
    </citation>
    <scope>NUCLEOTIDE SEQUENCE</scope>
    <source>
        <tissue evidence="1">Skin</tissue>
    </source>
</reference>
<proteinExistence type="predicted"/>
<dbReference type="AlphaFoldDB" id="A0A0B6ZVY9"/>
<accession>A0A0B6ZVY9</accession>
<organism evidence="1">
    <name type="scientific">Arion vulgaris</name>
    <dbReference type="NCBI Taxonomy" id="1028688"/>
    <lineage>
        <taxon>Eukaryota</taxon>
        <taxon>Metazoa</taxon>
        <taxon>Spiralia</taxon>
        <taxon>Lophotrochozoa</taxon>
        <taxon>Mollusca</taxon>
        <taxon>Gastropoda</taxon>
        <taxon>Heterobranchia</taxon>
        <taxon>Euthyneura</taxon>
        <taxon>Panpulmonata</taxon>
        <taxon>Eupulmonata</taxon>
        <taxon>Stylommatophora</taxon>
        <taxon>Helicina</taxon>
        <taxon>Arionoidea</taxon>
        <taxon>Arionidae</taxon>
        <taxon>Arion</taxon>
    </lineage>
</organism>
<sequence length="108" mass="12420">MQSHQTKVYMRVTVNNRHPLFKKNTNDVTGMRIMHSMTWIAQAEKTISQVTTVATLPKMEKLIPIDGSMVNYRSIINALGRECYLIEHGSEIVHTNTVSFKKQFLVQN</sequence>
<name>A0A0B6ZVY9_9EUPU</name>